<dbReference type="Proteomes" id="UP000887581">
    <property type="component" value="Unplaced"/>
</dbReference>
<feature type="compositionally biased region" description="Basic residues" evidence="4">
    <location>
        <begin position="96"/>
        <end position="110"/>
    </location>
</feature>
<sequence length="134" mass="13964">MGLKRGVASGVLKQMKGTGASGSFRLADTKSEPTKRAKKAEIGKSTTTGDMKMPSPKKSIKAKSSVKKVATAKVSKSKTTPKKKTMAATTGGTTGKKSKKATAGRPKKTKTSPTKSKTMKKSTAPHARNKKIAA</sequence>
<organism evidence="6 7">
    <name type="scientific">Setaria digitata</name>
    <dbReference type="NCBI Taxonomy" id="48799"/>
    <lineage>
        <taxon>Eukaryota</taxon>
        <taxon>Metazoa</taxon>
        <taxon>Ecdysozoa</taxon>
        <taxon>Nematoda</taxon>
        <taxon>Chromadorea</taxon>
        <taxon>Rhabditida</taxon>
        <taxon>Spirurina</taxon>
        <taxon>Spiruromorpha</taxon>
        <taxon>Filarioidea</taxon>
        <taxon>Setariidae</taxon>
        <taxon>Setaria</taxon>
    </lineage>
</organism>
<feature type="compositionally biased region" description="Basic and acidic residues" evidence="4">
    <location>
        <begin position="27"/>
        <end position="42"/>
    </location>
</feature>
<feature type="compositionally biased region" description="Basic residues" evidence="4">
    <location>
        <begin position="75"/>
        <end position="85"/>
    </location>
</feature>
<dbReference type="WBParaSite" id="sdigi.contig876.g9934.t1">
    <property type="protein sequence ID" value="sdigi.contig876.g9934.t1"/>
    <property type="gene ID" value="sdigi.contig876.g9934"/>
</dbReference>
<dbReference type="Pfam" id="PF00538">
    <property type="entry name" value="Linker_histone"/>
    <property type="match status" value="1"/>
</dbReference>
<comment type="subcellular location">
    <subcellularLocation>
        <location evidence="3">Nucleus</location>
    </subcellularLocation>
</comment>
<evidence type="ECO:0000256" key="1">
    <source>
        <dbReference type="ARBA" id="ARBA00023125"/>
    </source>
</evidence>
<dbReference type="GO" id="GO:0006334">
    <property type="term" value="P:nucleosome assembly"/>
    <property type="evidence" value="ECO:0007669"/>
    <property type="project" value="InterPro"/>
</dbReference>
<dbReference type="GO" id="GO:0030527">
    <property type="term" value="F:structural constituent of chromatin"/>
    <property type="evidence" value="ECO:0007669"/>
    <property type="project" value="InterPro"/>
</dbReference>
<feature type="region of interest" description="Disordered" evidence="4">
    <location>
        <begin position="1"/>
        <end position="134"/>
    </location>
</feature>
<keyword evidence="1 3" id="KW-0238">DNA-binding</keyword>
<accession>A0A915Q7Q1</accession>
<dbReference type="GO" id="GO:0003677">
    <property type="term" value="F:DNA binding"/>
    <property type="evidence" value="ECO:0007669"/>
    <property type="project" value="UniProtKB-KW"/>
</dbReference>
<evidence type="ECO:0000256" key="3">
    <source>
        <dbReference type="RuleBase" id="RU003894"/>
    </source>
</evidence>
<feature type="domain" description="H15" evidence="5">
    <location>
        <begin position="3"/>
        <end position="27"/>
    </location>
</feature>
<keyword evidence="2 3" id="KW-0539">Nucleus</keyword>
<dbReference type="GO" id="GO:0000786">
    <property type="term" value="C:nucleosome"/>
    <property type="evidence" value="ECO:0007669"/>
    <property type="project" value="InterPro"/>
</dbReference>
<evidence type="ECO:0000259" key="5">
    <source>
        <dbReference type="Pfam" id="PF00538"/>
    </source>
</evidence>
<keyword evidence="6" id="KW-1185">Reference proteome</keyword>
<evidence type="ECO:0000313" key="7">
    <source>
        <dbReference type="WBParaSite" id="sdigi.contig876.g9934.t1"/>
    </source>
</evidence>
<dbReference type="PRINTS" id="PR00624">
    <property type="entry name" value="HISTONEH5"/>
</dbReference>
<evidence type="ECO:0000256" key="4">
    <source>
        <dbReference type="SAM" id="MobiDB-lite"/>
    </source>
</evidence>
<reference evidence="7" key="1">
    <citation type="submission" date="2022-11" db="UniProtKB">
        <authorList>
            <consortium name="WormBaseParasite"/>
        </authorList>
    </citation>
    <scope>IDENTIFICATION</scope>
</reference>
<dbReference type="GO" id="GO:0005634">
    <property type="term" value="C:nucleus"/>
    <property type="evidence" value="ECO:0007669"/>
    <property type="project" value="UniProtKB-SubCell"/>
</dbReference>
<dbReference type="AlphaFoldDB" id="A0A915Q7Q1"/>
<proteinExistence type="inferred from homology"/>
<dbReference type="InterPro" id="IPR036388">
    <property type="entry name" value="WH-like_DNA-bd_sf"/>
</dbReference>
<evidence type="ECO:0000256" key="2">
    <source>
        <dbReference type="ARBA" id="ARBA00023242"/>
    </source>
</evidence>
<evidence type="ECO:0000313" key="6">
    <source>
        <dbReference type="Proteomes" id="UP000887581"/>
    </source>
</evidence>
<dbReference type="InterPro" id="IPR005819">
    <property type="entry name" value="H1/H5"/>
</dbReference>
<protein>
    <submittedName>
        <fullName evidence="7">H15 domain-containing protein</fullName>
    </submittedName>
</protein>
<keyword evidence="3" id="KW-0158">Chromosome</keyword>
<comment type="similarity">
    <text evidence="3">Belongs to the histone H1/H5 family.</text>
</comment>
<dbReference type="Gene3D" id="1.10.10.10">
    <property type="entry name" value="Winged helix-like DNA-binding domain superfamily/Winged helix DNA-binding domain"/>
    <property type="match status" value="1"/>
</dbReference>
<name>A0A915Q7Q1_9BILA</name>
<dbReference type="InterPro" id="IPR005818">
    <property type="entry name" value="Histone_H1/H5_H15"/>
</dbReference>